<name>A0ABU1VVV8_9GAMM</name>
<reference evidence="6 7" key="1">
    <citation type="submission" date="2023-07" db="EMBL/GenBank/DDBJ databases">
        <title>Sorghum-associated microbial communities from plants grown in Nebraska, USA.</title>
        <authorList>
            <person name="Schachtman D."/>
        </authorList>
    </citation>
    <scope>NUCLEOTIDE SEQUENCE [LARGE SCALE GENOMIC DNA]</scope>
    <source>
        <strain evidence="6 7">4138</strain>
    </source>
</reference>
<dbReference type="InterPro" id="IPR011123">
    <property type="entry name" value="Y_Y_Y"/>
</dbReference>
<sequence>MVKGLWSLLLGFVLLMANVAYASEQVRQVYSRFIALEQNQAHISSTALAQDHAGQIWLGTQHGLYRLNGSEVTLFRADATDPDSLSADWISSLLVDQQGTLWIGTRYAGVNKFNPSSESFSRVPLPATINNGSSEISVLYQDPKRKLWVGSYGAGLFLLDPQQLSLTAQTLPAHVDGVSSIHINDLLMTTDGVLYLASGDAPLRTLSGTGGGLIAWDPEQNSARGWHKVKSGQAAGSINRLHLKSPQQLMLASFSGGLLQLDLSSGELSIPVQPATLRQAQLTDMLKDEAGGLWLGSYNAGLWYQQDTGSDWLQFQHQGQFSGGLPGNSIYALMLDKQGTVWTVNQLRVAGISRFARHIRTLPTATELPQLLPASDILGIDVVNGSTVWLANRQGGLLKFDPQQAQLEAIPMPDGSPDFSARQVRWAPQLDLVWTGSEQGLWQFKPKTQEWQSVSLLSDTQTQPVVKSLYLDRQQQLWVGTRGHGVFIVSADGQQITALNRYSKPGLPVDDINLVYQDSFGLIWIGTADQGLFLYDQQDGRLQQWQQKDASQHGLQFNGIQLVVEENEHLWIHAGNLRHRAVRSENTPAQIEGFKPYLTAADDDAELRSAQLFRLLYRQHFLPEQKSYLNLDERLGVQSVTWIGSWAEHQGWLFRGGKEGLDFYQIDQLPQQWPLNSLKLTSLSLFNQIVPPARAETQSLLPVVLSALDKLTLDYQQDMFSLHFSVPEFVQPEKLRYRYQLNGFDRDWIQASQPVATYTRLPPGSYVWQAEASMGDGPWQTQTSLAIEVLPPWWMTWWFRTALVALVLFSGFSWYQQKMKRQLEMRRQLELQVSLRTEELSQKTSQLQEKHQALRRSYQDITLLQQISREITASLDLKQVLTRCHSHLSHMLDAHVLLIGIYRETEHKLDFAFWMENNQLAPRFDVDLAQENTPAVICFNNQREIIIREAAEFLMHLPEVPRPLYGSMTKSVLYFPLTVSGKAVGVFSVQSLEDHAYSDSQIELLRTLASYVAISVANADSFEQLQLTQQQLITQEKMAGLGSLVAGVAHEINTPLGICVTASSHLQAELDTVQHAVDQKMLQQSQFQRFLQHLREGLKILQVNTGRAADLVQSFKKVSVDQSNVSLREFNLATYLQDVVLTLKPQLHKAGCVLDAQCEPNIVLYTDPGAIAQIITNLVMNALIHGVKDRPDPRIQLSFIQEGRTLLMKFSDNGKGLDQRALQHLFEPFYTTNRNNGGTGLGAHIVYNLVTVSLKGHIEVQSEPEQGLHYKITFPVRRDG</sequence>
<dbReference type="Proteomes" id="UP001257909">
    <property type="component" value="Unassembled WGS sequence"/>
</dbReference>
<evidence type="ECO:0000313" key="6">
    <source>
        <dbReference type="EMBL" id="MDR7119832.1"/>
    </source>
</evidence>
<proteinExistence type="predicted"/>
<dbReference type="SMART" id="SM00387">
    <property type="entry name" value="HATPase_c"/>
    <property type="match status" value="1"/>
</dbReference>
<dbReference type="EMBL" id="JAVDWR010000001">
    <property type="protein sequence ID" value="MDR7119832.1"/>
    <property type="molecule type" value="Genomic_DNA"/>
</dbReference>
<evidence type="ECO:0000259" key="5">
    <source>
        <dbReference type="PROSITE" id="PS50109"/>
    </source>
</evidence>
<dbReference type="PANTHER" id="PTHR43547:SF2">
    <property type="entry name" value="HYBRID SIGNAL TRANSDUCTION HISTIDINE KINASE C"/>
    <property type="match status" value="1"/>
</dbReference>
<dbReference type="Gene3D" id="1.10.287.130">
    <property type="match status" value="1"/>
</dbReference>
<feature type="domain" description="Histidine kinase" evidence="5">
    <location>
        <begin position="1047"/>
        <end position="1278"/>
    </location>
</feature>
<dbReference type="Pfam" id="PF07495">
    <property type="entry name" value="Y_Y_Y"/>
    <property type="match status" value="1"/>
</dbReference>
<dbReference type="InterPro" id="IPR015943">
    <property type="entry name" value="WD40/YVTN_repeat-like_dom_sf"/>
</dbReference>
<dbReference type="SUPFAM" id="SSF55781">
    <property type="entry name" value="GAF domain-like"/>
    <property type="match status" value="1"/>
</dbReference>
<keyword evidence="4" id="KW-0732">Signal</keyword>
<dbReference type="InterPro" id="IPR036097">
    <property type="entry name" value="HisK_dim/P_sf"/>
</dbReference>
<dbReference type="InterPro" id="IPR004358">
    <property type="entry name" value="Sig_transdc_His_kin-like_C"/>
</dbReference>
<protein>
    <recommendedName>
        <fullName evidence="2">histidine kinase</fullName>
        <ecNumber evidence="2">2.7.13.3</ecNumber>
    </recommendedName>
</protein>
<evidence type="ECO:0000256" key="4">
    <source>
        <dbReference type="SAM" id="SignalP"/>
    </source>
</evidence>
<dbReference type="Gene3D" id="3.30.450.40">
    <property type="match status" value="1"/>
</dbReference>
<dbReference type="SUPFAM" id="SSF47384">
    <property type="entry name" value="Homodimeric domain of signal transducing histidine kinase"/>
    <property type="match status" value="1"/>
</dbReference>
<dbReference type="InterPro" id="IPR011047">
    <property type="entry name" value="Quinoprotein_ADH-like_sf"/>
</dbReference>
<gene>
    <name evidence="6" type="ORF">J2W69_000747</name>
</gene>
<dbReference type="InterPro" id="IPR036890">
    <property type="entry name" value="HATPase_C_sf"/>
</dbReference>
<dbReference type="CDD" id="cd00075">
    <property type="entry name" value="HATPase"/>
    <property type="match status" value="1"/>
</dbReference>
<dbReference type="SUPFAM" id="SSF50998">
    <property type="entry name" value="Quinoprotein alcohol dehydrogenase-like"/>
    <property type="match status" value="1"/>
</dbReference>
<dbReference type="Gene3D" id="3.30.565.10">
    <property type="entry name" value="Histidine kinase-like ATPase, C-terminal domain"/>
    <property type="match status" value="1"/>
</dbReference>
<dbReference type="Pfam" id="PF02518">
    <property type="entry name" value="HATPase_c"/>
    <property type="match status" value="1"/>
</dbReference>
<dbReference type="PRINTS" id="PR00344">
    <property type="entry name" value="BCTRLSENSOR"/>
</dbReference>
<dbReference type="InterPro" id="IPR011110">
    <property type="entry name" value="Reg_prop"/>
</dbReference>
<feature type="chain" id="PRO_5045999798" description="histidine kinase" evidence="4">
    <location>
        <begin position="23"/>
        <end position="1280"/>
    </location>
</feature>
<feature type="signal peptide" evidence="4">
    <location>
        <begin position="1"/>
        <end position="22"/>
    </location>
</feature>
<dbReference type="Pfam" id="PF07494">
    <property type="entry name" value="Reg_prop"/>
    <property type="match status" value="1"/>
</dbReference>
<evidence type="ECO:0000313" key="7">
    <source>
        <dbReference type="Proteomes" id="UP001257909"/>
    </source>
</evidence>
<dbReference type="RefSeq" id="WP_310274698.1">
    <property type="nucleotide sequence ID" value="NZ_JAVDWR010000001.1"/>
</dbReference>
<dbReference type="Gene3D" id="2.130.10.10">
    <property type="entry name" value="YVTN repeat-like/Quinoprotein amine dehydrogenase"/>
    <property type="match status" value="2"/>
</dbReference>
<dbReference type="InterPro" id="IPR029016">
    <property type="entry name" value="GAF-like_dom_sf"/>
</dbReference>
<dbReference type="SMART" id="SM00065">
    <property type="entry name" value="GAF"/>
    <property type="match status" value="1"/>
</dbReference>
<dbReference type="InterPro" id="IPR003018">
    <property type="entry name" value="GAF"/>
</dbReference>
<dbReference type="PANTHER" id="PTHR43547">
    <property type="entry name" value="TWO-COMPONENT HISTIDINE KINASE"/>
    <property type="match status" value="1"/>
</dbReference>
<evidence type="ECO:0000256" key="1">
    <source>
        <dbReference type="ARBA" id="ARBA00000085"/>
    </source>
</evidence>
<comment type="catalytic activity">
    <reaction evidence="1">
        <text>ATP + protein L-histidine = ADP + protein N-phospho-L-histidine.</text>
        <dbReference type="EC" id="2.7.13.3"/>
    </reaction>
</comment>
<dbReference type="Gene3D" id="2.60.40.10">
    <property type="entry name" value="Immunoglobulins"/>
    <property type="match status" value="1"/>
</dbReference>
<keyword evidence="7" id="KW-1185">Reference proteome</keyword>
<comment type="caution">
    <text evidence="6">The sequence shown here is derived from an EMBL/GenBank/DDBJ whole genome shotgun (WGS) entry which is preliminary data.</text>
</comment>
<dbReference type="PROSITE" id="PS50109">
    <property type="entry name" value="HIS_KIN"/>
    <property type="match status" value="1"/>
</dbReference>
<keyword evidence="6" id="KW-0808">Transferase</keyword>
<evidence type="ECO:0000256" key="2">
    <source>
        <dbReference type="ARBA" id="ARBA00012438"/>
    </source>
</evidence>
<dbReference type="InterPro" id="IPR013783">
    <property type="entry name" value="Ig-like_fold"/>
</dbReference>
<keyword evidence="6" id="KW-0418">Kinase</keyword>
<accession>A0ABU1VVV8</accession>
<organism evidence="6 7">
    <name type="scientific">Rheinheimera soli</name>
    <dbReference type="NCBI Taxonomy" id="443616"/>
    <lineage>
        <taxon>Bacteria</taxon>
        <taxon>Pseudomonadati</taxon>
        <taxon>Pseudomonadota</taxon>
        <taxon>Gammaproteobacteria</taxon>
        <taxon>Chromatiales</taxon>
        <taxon>Chromatiaceae</taxon>
        <taxon>Rheinheimera</taxon>
    </lineage>
</organism>
<dbReference type="EC" id="2.7.13.3" evidence="2"/>
<dbReference type="InterPro" id="IPR005467">
    <property type="entry name" value="His_kinase_dom"/>
</dbReference>
<dbReference type="Pfam" id="PF13185">
    <property type="entry name" value="GAF_2"/>
    <property type="match status" value="1"/>
</dbReference>
<keyword evidence="3" id="KW-0597">Phosphoprotein</keyword>
<dbReference type="InterPro" id="IPR003594">
    <property type="entry name" value="HATPase_dom"/>
</dbReference>
<dbReference type="SUPFAM" id="SSF55874">
    <property type="entry name" value="ATPase domain of HSP90 chaperone/DNA topoisomerase II/histidine kinase"/>
    <property type="match status" value="1"/>
</dbReference>
<evidence type="ECO:0000256" key="3">
    <source>
        <dbReference type="ARBA" id="ARBA00022553"/>
    </source>
</evidence>
<dbReference type="GO" id="GO:0016301">
    <property type="term" value="F:kinase activity"/>
    <property type="evidence" value="ECO:0007669"/>
    <property type="project" value="UniProtKB-KW"/>
</dbReference>